<dbReference type="InterPro" id="IPR050790">
    <property type="entry name" value="ExbB/TolQ_transport"/>
</dbReference>
<reference evidence="15 16" key="1">
    <citation type="submission" date="2013-10" db="EMBL/GenBank/DDBJ databases">
        <title>The Genome Sequence of Acinetobacter brisouii CIP 110357.</title>
        <authorList>
            <consortium name="The Broad Institute Genomics Platform"/>
            <consortium name="The Broad Institute Genome Sequencing Center for Infectious Disease"/>
            <person name="Cerqueira G."/>
            <person name="Feldgarden M."/>
            <person name="Courvalin P."/>
            <person name="Grillot-Courvalin C."/>
            <person name="Clermont D."/>
            <person name="Rocha E."/>
            <person name="Yoon E.-J."/>
            <person name="Nemec A."/>
            <person name="Young S.K."/>
            <person name="Zeng Q."/>
            <person name="Gargeya S."/>
            <person name="Fitzgerald M."/>
            <person name="Abouelleil A."/>
            <person name="Alvarado L."/>
            <person name="Berlin A.M."/>
            <person name="Chapman S.B."/>
            <person name="Gainer-Dewar J."/>
            <person name="Goldberg J."/>
            <person name="Gnerre S."/>
            <person name="Griggs A."/>
            <person name="Gujja S."/>
            <person name="Hansen M."/>
            <person name="Howarth C."/>
            <person name="Imamovic A."/>
            <person name="Ireland A."/>
            <person name="Larimer J."/>
            <person name="McCowan C."/>
            <person name="Murphy C."/>
            <person name="Pearson M."/>
            <person name="Poon T.W."/>
            <person name="Priest M."/>
            <person name="Roberts A."/>
            <person name="Saif S."/>
            <person name="Shea T."/>
            <person name="Sykes S."/>
            <person name="Wortman J."/>
            <person name="Nusbaum C."/>
            <person name="Birren B."/>
        </authorList>
    </citation>
    <scope>NUCLEOTIDE SEQUENCE [LARGE SCALE GENOMIC DNA]</scope>
    <source>
        <strain evidence="15 16">CIP 110357</strain>
    </source>
</reference>
<evidence type="ECO:0000256" key="2">
    <source>
        <dbReference type="ARBA" id="ARBA00011471"/>
    </source>
</evidence>
<dbReference type="RefSeq" id="WP_004903229.1">
    <property type="nucleotide sequence ID" value="NZ_BBTI01000004.1"/>
</dbReference>
<comment type="subunit">
    <text evidence="2">The accessory proteins ExbB and ExbD seem to form a complex with TonB.</text>
</comment>
<dbReference type="EMBL" id="AYEU01000003">
    <property type="protein sequence ID" value="ESK52316.1"/>
    <property type="molecule type" value="Genomic_DNA"/>
</dbReference>
<dbReference type="Proteomes" id="UP000018418">
    <property type="component" value="Unassembled WGS sequence"/>
</dbReference>
<evidence type="ECO:0000259" key="14">
    <source>
        <dbReference type="Pfam" id="PF01618"/>
    </source>
</evidence>
<dbReference type="PANTHER" id="PTHR30625">
    <property type="entry name" value="PROTEIN TOLQ"/>
    <property type="match status" value="1"/>
</dbReference>
<keyword evidence="16" id="KW-1185">Reference proteome</keyword>
<dbReference type="STRING" id="396323.VH98_13795"/>
<protein>
    <recommendedName>
        <fullName evidence="3">Biopolymer transport protein ExbB</fullName>
    </recommendedName>
</protein>
<keyword evidence="9 13" id="KW-1133">Transmembrane helix</keyword>
<dbReference type="HOGENOM" id="CLU_053325_2_3_6"/>
<gene>
    <name evidence="15" type="ORF">P255_00467</name>
</gene>
<dbReference type="GO" id="GO:0017038">
    <property type="term" value="P:protein import"/>
    <property type="evidence" value="ECO:0007669"/>
    <property type="project" value="TreeGrafter"/>
</dbReference>
<evidence type="ECO:0000256" key="11">
    <source>
        <dbReference type="ARBA" id="ARBA00024816"/>
    </source>
</evidence>
<dbReference type="AlphaFoldDB" id="V2UUP6"/>
<evidence type="ECO:0000313" key="16">
    <source>
        <dbReference type="Proteomes" id="UP000018418"/>
    </source>
</evidence>
<keyword evidence="6" id="KW-0997">Cell inner membrane</keyword>
<feature type="transmembrane region" description="Helical" evidence="13">
    <location>
        <begin position="139"/>
        <end position="160"/>
    </location>
</feature>
<keyword evidence="5" id="KW-1003">Cell membrane</keyword>
<evidence type="ECO:0000256" key="8">
    <source>
        <dbReference type="ARBA" id="ARBA00022927"/>
    </source>
</evidence>
<evidence type="ECO:0000256" key="7">
    <source>
        <dbReference type="ARBA" id="ARBA00022692"/>
    </source>
</evidence>
<dbReference type="GO" id="GO:0005886">
    <property type="term" value="C:plasma membrane"/>
    <property type="evidence" value="ECO:0007669"/>
    <property type="project" value="UniProtKB-SubCell"/>
</dbReference>
<evidence type="ECO:0000256" key="12">
    <source>
        <dbReference type="RuleBase" id="RU004057"/>
    </source>
</evidence>
<dbReference type="PATRIC" id="fig|1341683.3.peg.458"/>
<evidence type="ECO:0000256" key="3">
    <source>
        <dbReference type="ARBA" id="ARBA00022093"/>
    </source>
</evidence>
<dbReference type="PANTHER" id="PTHR30625:SF14">
    <property type="entry name" value="BIOPOLYMER TRANSPORT PROTEIN EXBB"/>
    <property type="match status" value="1"/>
</dbReference>
<feature type="domain" description="MotA/TolQ/ExbB proton channel" evidence="14">
    <location>
        <begin position="65"/>
        <end position="171"/>
    </location>
</feature>
<comment type="subcellular location">
    <subcellularLocation>
        <location evidence="1">Cell inner membrane</location>
        <topology evidence="1">Multi-pass membrane protein</topology>
    </subcellularLocation>
    <subcellularLocation>
        <location evidence="12">Membrane</location>
        <topology evidence="12">Multi-pass membrane protein</topology>
    </subcellularLocation>
</comment>
<evidence type="ECO:0000313" key="15">
    <source>
        <dbReference type="EMBL" id="ESK52316.1"/>
    </source>
</evidence>
<evidence type="ECO:0000256" key="4">
    <source>
        <dbReference type="ARBA" id="ARBA00022448"/>
    </source>
</evidence>
<keyword evidence="10 13" id="KW-0472">Membrane</keyword>
<feature type="transmembrane region" description="Helical" evidence="13">
    <location>
        <begin position="16"/>
        <end position="34"/>
    </location>
</feature>
<comment type="function">
    <text evidence="11">Involved in the TonB-dependent energy-dependent transport of various receptor-bound substrates. Protects ExbD from proteolytic degradation and functionally stabilizes TonB.</text>
</comment>
<keyword evidence="8 12" id="KW-0653">Protein transport</keyword>
<proteinExistence type="inferred from homology"/>
<evidence type="ECO:0000256" key="9">
    <source>
        <dbReference type="ARBA" id="ARBA00022989"/>
    </source>
</evidence>
<evidence type="ECO:0000256" key="1">
    <source>
        <dbReference type="ARBA" id="ARBA00004429"/>
    </source>
</evidence>
<evidence type="ECO:0000256" key="6">
    <source>
        <dbReference type="ARBA" id="ARBA00022519"/>
    </source>
</evidence>
<name>V2UUP6_9GAMM</name>
<comment type="caution">
    <text evidence="15">The sequence shown here is derived from an EMBL/GenBank/DDBJ whole genome shotgun (WGS) entry which is preliminary data.</text>
</comment>
<dbReference type="InterPro" id="IPR002898">
    <property type="entry name" value="MotA_ExbB_proton_chnl"/>
</dbReference>
<feature type="transmembrane region" description="Helical" evidence="13">
    <location>
        <begin position="92"/>
        <end position="119"/>
    </location>
</feature>
<dbReference type="Pfam" id="PF01618">
    <property type="entry name" value="MotA_ExbB"/>
    <property type="match status" value="1"/>
</dbReference>
<evidence type="ECO:0000256" key="13">
    <source>
        <dbReference type="SAM" id="Phobius"/>
    </source>
</evidence>
<organism evidence="15 16">
    <name type="scientific">Acinetobacter brisouii CIP 110357</name>
    <dbReference type="NCBI Taxonomy" id="1341683"/>
    <lineage>
        <taxon>Bacteria</taxon>
        <taxon>Pseudomonadati</taxon>
        <taxon>Pseudomonadota</taxon>
        <taxon>Gammaproteobacteria</taxon>
        <taxon>Moraxellales</taxon>
        <taxon>Moraxellaceae</taxon>
        <taxon>Acinetobacter</taxon>
    </lineage>
</organism>
<sequence>MNFSIYWQNADAVSKTLYFVLIVMSITTWTVFALRLMGTRHLKQQAYAQLEQALTKLKAKLAPLAFDQRKAVAEQALLRQISEEKTSAEKGVAVLGTIASIAPFVGLFGTVWGIFHALAAVGRSGQAGLAQVATPVGEALIMTGLGLGVAIPAVLAYNICVRANRALAHALQDKAHTLLIDTMLQQDSATQSNTANAAKTAQQNYAGGQA</sequence>
<dbReference type="OrthoDB" id="9805133at2"/>
<accession>V2UUP6</accession>
<evidence type="ECO:0000256" key="10">
    <source>
        <dbReference type="ARBA" id="ARBA00023136"/>
    </source>
</evidence>
<comment type="similarity">
    <text evidence="12">Belongs to the exbB/tolQ family.</text>
</comment>
<keyword evidence="7 13" id="KW-0812">Transmembrane</keyword>
<evidence type="ECO:0000256" key="5">
    <source>
        <dbReference type="ARBA" id="ARBA00022475"/>
    </source>
</evidence>
<keyword evidence="4 12" id="KW-0813">Transport</keyword>